<protein>
    <recommendedName>
        <fullName evidence="2">CBF1-interacting co-repressor CIR N-terminal domain-containing protein</fullName>
    </recommendedName>
</protein>
<dbReference type="InterPro" id="IPR039875">
    <property type="entry name" value="LENG1-like"/>
</dbReference>
<feature type="compositionally biased region" description="Basic and acidic residues" evidence="1">
    <location>
        <begin position="100"/>
        <end position="120"/>
    </location>
</feature>
<keyword evidence="4" id="KW-1185">Reference proteome</keyword>
<feature type="domain" description="CBF1-interacting co-repressor CIR N-terminal" evidence="2">
    <location>
        <begin position="8"/>
        <end position="44"/>
    </location>
</feature>
<name>A0A4P9Y043_9FUNG</name>
<evidence type="ECO:0000256" key="1">
    <source>
        <dbReference type="SAM" id="MobiDB-lite"/>
    </source>
</evidence>
<organism evidence="3 4">
    <name type="scientific">Piptocephalis cylindrospora</name>
    <dbReference type="NCBI Taxonomy" id="1907219"/>
    <lineage>
        <taxon>Eukaryota</taxon>
        <taxon>Fungi</taxon>
        <taxon>Fungi incertae sedis</taxon>
        <taxon>Zoopagomycota</taxon>
        <taxon>Zoopagomycotina</taxon>
        <taxon>Zoopagomycetes</taxon>
        <taxon>Zoopagales</taxon>
        <taxon>Piptocephalidaceae</taxon>
        <taxon>Piptocephalis</taxon>
    </lineage>
</organism>
<feature type="region of interest" description="Disordered" evidence="1">
    <location>
        <begin position="1"/>
        <end position="76"/>
    </location>
</feature>
<proteinExistence type="predicted"/>
<dbReference type="AlphaFoldDB" id="A0A4P9Y043"/>
<feature type="compositionally biased region" description="Basic and acidic residues" evidence="1">
    <location>
        <begin position="15"/>
        <end position="51"/>
    </location>
</feature>
<sequence>MNILPKKSWHVYSAKNKERVRKDEEKAREEQNAKERRHQEAESEYRFEVLRRRVRRGTTSEEYPSTASEGARASDDAVRRDRFGYVLAQSSRSENPINFWKEEEHKDTARKHDIQRERGSSGELPVNYLGGSKTRKSSIAGM</sequence>
<accession>A0A4P9Y043</accession>
<reference evidence="4" key="1">
    <citation type="journal article" date="2018" name="Nat. Microbiol.">
        <title>Leveraging single-cell genomics to expand the fungal tree of life.</title>
        <authorList>
            <person name="Ahrendt S.R."/>
            <person name="Quandt C.A."/>
            <person name="Ciobanu D."/>
            <person name="Clum A."/>
            <person name="Salamov A."/>
            <person name="Andreopoulos B."/>
            <person name="Cheng J.F."/>
            <person name="Woyke T."/>
            <person name="Pelin A."/>
            <person name="Henrissat B."/>
            <person name="Reynolds N.K."/>
            <person name="Benny G.L."/>
            <person name="Smith M.E."/>
            <person name="James T.Y."/>
            <person name="Grigoriev I.V."/>
        </authorList>
    </citation>
    <scope>NUCLEOTIDE SEQUENCE [LARGE SCALE GENOMIC DNA]</scope>
</reference>
<dbReference type="EMBL" id="KZ988485">
    <property type="protein sequence ID" value="RKP12095.1"/>
    <property type="molecule type" value="Genomic_DNA"/>
</dbReference>
<evidence type="ECO:0000313" key="3">
    <source>
        <dbReference type="EMBL" id="RKP12095.1"/>
    </source>
</evidence>
<gene>
    <name evidence="3" type="ORF">BJ684DRAFT_21342</name>
</gene>
<dbReference type="Proteomes" id="UP000267251">
    <property type="component" value="Unassembled WGS sequence"/>
</dbReference>
<dbReference type="OrthoDB" id="5600324at2759"/>
<dbReference type="PANTHER" id="PTHR22093">
    <property type="entry name" value="LEUKOCYTE RECEPTOR CLUSTER LRC MEMBER 1"/>
    <property type="match status" value="1"/>
</dbReference>
<feature type="region of interest" description="Disordered" evidence="1">
    <location>
        <begin position="97"/>
        <end position="142"/>
    </location>
</feature>
<evidence type="ECO:0000313" key="4">
    <source>
        <dbReference type="Proteomes" id="UP000267251"/>
    </source>
</evidence>
<evidence type="ECO:0000259" key="2">
    <source>
        <dbReference type="SMART" id="SM01083"/>
    </source>
</evidence>
<dbReference type="PANTHER" id="PTHR22093:SF0">
    <property type="entry name" value="LEUKOCYTE RECEPTOR CLUSTER MEMBER 1"/>
    <property type="match status" value="1"/>
</dbReference>
<dbReference type="SMART" id="SM01083">
    <property type="entry name" value="Cir_N"/>
    <property type="match status" value="1"/>
</dbReference>
<dbReference type="InterPro" id="IPR019339">
    <property type="entry name" value="CIR_N_dom"/>
</dbReference>